<evidence type="ECO:0000313" key="1">
    <source>
        <dbReference type="EMBL" id="SMP36582.1"/>
    </source>
</evidence>
<accession>A0AA45WSK1</accession>
<reference evidence="1" key="1">
    <citation type="submission" date="2017-05" db="EMBL/GenBank/DDBJ databases">
        <authorList>
            <person name="Varghese N."/>
            <person name="Submissions S."/>
        </authorList>
    </citation>
    <scope>NUCLEOTIDE SEQUENCE</scope>
    <source>
        <strain evidence="1">DSM 45262</strain>
    </source>
</reference>
<protein>
    <submittedName>
        <fullName evidence="1">Uncharacterized protein</fullName>
    </submittedName>
</protein>
<dbReference type="AlphaFoldDB" id="A0AA45WSK1"/>
<organism evidence="1 2">
    <name type="scientific">Laceyella tengchongensis</name>
    <dbReference type="NCBI Taxonomy" id="574699"/>
    <lineage>
        <taxon>Bacteria</taxon>
        <taxon>Bacillati</taxon>
        <taxon>Bacillota</taxon>
        <taxon>Bacilli</taxon>
        <taxon>Bacillales</taxon>
        <taxon>Thermoactinomycetaceae</taxon>
        <taxon>Laceyella</taxon>
    </lineage>
</organism>
<gene>
    <name evidence="1" type="ORF">SAMN06265361_1235</name>
</gene>
<sequence>MVLPDFYIVTLHLGRSDRALTVLEIPDHFKNVYFQEFIAWRSMKRMIRSRRDGFYRLNKTGEIKQERLCGGKFDDEFVITKIEGKGERAADRNHRVSGTA</sequence>
<dbReference type="Proteomes" id="UP001157946">
    <property type="component" value="Unassembled WGS sequence"/>
</dbReference>
<evidence type="ECO:0000313" key="2">
    <source>
        <dbReference type="Proteomes" id="UP001157946"/>
    </source>
</evidence>
<keyword evidence="2" id="KW-1185">Reference proteome</keyword>
<name>A0AA45WSK1_9BACL</name>
<dbReference type="EMBL" id="FXTU01000023">
    <property type="protein sequence ID" value="SMP36582.1"/>
    <property type="molecule type" value="Genomic_DNA"/>
</dbReference>
<proteinExistence type="predicted"/>
<comment type="caution">
    <text evidence="1">The sequence shown here is derived from an EMBL/GenBank/DDBJ whole genome shotgun (WGS) entry which is preliminary data.</text>
</comment>